<dbReference type="EMBL" id="LSSM01007698">
    <property type="protein sequence ID" value="OMJ07260.1"/>
    <property type="molecule type" value="Genomic_DNA"/>
</dbReference>
<dbReference type="InterPro" id="IPR040079">
    <property type="entry name" value="Glutathione_S-Trfase"/>
</dbReference>
<feature type="domain" description="GST C-terminal" evidence="2">
    <location>
        <begin position="83"/>
        <end position="238"/>
    </location>
</feature>
<dbReference type="InterPro" id="IPR004045">
    <property type="entry name" value="Glutathione_S-Trfase_N"/>
</dbReference>
<proteinExistence type="predicted"/>
<dbReference type="SUPFAM" id="SSF52833">
    <property type="entry name" value="Thioredoxin-like"/>
    <property type="match status" value="1"/>
</dbReference>
<dbReference type="Proteomes" id="UP000187429">
    <property type="component" value="Unassembled WGS sequence"/>
</dbReference>
<dbReference type="GO" id="GO:0006749">
    <property type="term" value="P:glutathione metabolic process"/>
    <property type="evidence" value="ECO:0007669"/>
    <property type="project" value="TreeGrafter"/>
</dbReference>
<dbReference type="Gene3D" id="3.40.30.10">
    <property type="entry name" value="Glutaredoxin"/>
    <property type="match status" value="1"/>
</dbReference>
<dbReference type="InterPro" id="IPR050213">
    <property type="entry name" value="GST_superfamily"/>
</dbReference>
<dbReference type="Pfam" id="PF02798">
    <property type="entry name" value="GST_N"/>
    <property type="match status" value="1"/>
</dbReference>
<name>A0A1R1WY06_9FUNG</name>
<dbReference type="AlphaFoldDB" id="A0A1R1WY06"/>
<sequence>MSKFELIYFPIHARGLSTRIMLQLGKADWVNTYPDWPMEKPNTPYGRLPVFVETKEDGSKFTLVESRAIEEYLATKFGLLPKDDSEKAKCLEYVSQTFDLIEGYCNIILFKLRTKNEFGFDHEGFHKKPEECTTKFDYYVAQNLVHLHNVLSNSTEFFLQKHEQILSKSKSVYYLGDSITYADISLYQAYADLKTIDHIHQFDSAKYPNVMKLIETLELNKDVVADVEKYDINPYTYFNLPQ</sequence>
<dbReference type="GO" id="GO:0004364">
    <property type="term" value="F:glutathione transferase activity"/>
    <property type="evidence" value="ECO:0007669"/>
    <property type="project" value="TreeGrafter"/>
</dbReference>
<organism evidence="3 4">
    <name type="scientific">Smittium culicis</name>
    <dbReference type="NCBI Taxonomy" id="133412"/>
    <lineage>
        <taxon>Eukaryota</taxon>
        <taxon>Fungi</taxon>
        <taxon>Fungi incertae sedis</taxon>
        <taxon>Zoopagomycota</taxon>
        <taxon>Kickxellomycotina</taxon>
        <taxon>Harpellomycetes</taxon>
        <taxon>Harpellales</taxon>
        <taxon>Legeriomycetaceae</taxon>
        <taxon>Smittium</taxon>
    </lineage>
</organism>
<dbReference type="PANTHER" id="PTHR11571">
    <property type="entry name" value="GLUTATHIONE S-TRANSFERASE"/>
    <property type="match status" value="1"/>
</dbReference>
<evidence type="ECO:0000313" key="4">
    <source>
        <dbReference type="Proteomes" id="UP000187429"/>
    </source>
</evidence>
<keyword evidence="4" id="KW-1185">Reference proteome</keyword>
<dbReference type="InterPro" id="IPR036282">
    <property type="entry name" value="Glutathione-S-Trfase_C_sf"/>
</dbReference>
<dbReference type="SFLD" id="SFLDS00019">
    <property type="entry name" value="Glutathione_Transferase_(cytos"/>
    <property type="match status" value="1"/>
</dbReference>
<dbReference type="PROSITE" id="PS50405">
    <property type="entry name" value="GST_CTER"/>
    <property type="match status" value="1"/>
</dbReference>
<dbReference type="Pfam" id="PF14497">
    <property type="entry name" value="GST_C_3"/>
    <property type="match status" value="1"/>
</dbReference>
<dbReference type="OrthoDB" id="414243at2759"/>
<gene>
    <name evidence="3" type="ORF">AYI69_g11515</name>
</gene>
<reference evidence="4" key="1">
    <citation type="submission" date="2017-01" db="EMBL/GenBank/DDBJ databases">
        <authorList>
            <person name="Wang Y."/>
            <person name="White M."/>
            <person name="Kvist S."/>
            <person name="Moncalvo J.-M."/>
        </authorList>
    </citation>
    <scope>NUCLEOTIDE SEQUENCE [LARGE SCALE GENOMIC DNA]</scope>
    <source>
        <strain evidence="4">ID-206-W2</strain>
    </source>
</reference>
<evidence type="ECO:0000259" key="1">
    <source>
        <dbReference type="PROSITE" id="PS50404"/>
    </source>
</evidence>
<comment type="caution">
    <text evidence="3">The sequence shown here is derived from an EMBL/GenBank/DDBJ whole genome shotgun (WGS) entry which is preliminary data.</text>
</comment>
<dbReference type="Gene3D" id="1.20.1050.10">
    <property type="match status" value="1"/>
</dbReference>
<feature type="domain" description="GST N-terminal" evidence="1">
    <location>
        <begin position="2"/>
        <end position="81"/>
    </location>
</feature>
<keyword evidence="3" id="KW-0808">Transferase</keyword>
<dbReference type="InterPro" id="IPR036249">
    <property type="entry name" value="Thioredoxin-like_sf"/>
</dbReference>
<dbReference type="InterPro" id="IPR010987">
    <property type="entry name" value="Glutathione-S-Trfase_C-like"/>
</dbReference>
<dbReference type="SUPFAM" id="SSF47616">
    <property type="entry name" value="GST C-terminal domain-like"/>
    <property type="match status" value="1"/>
</dbReference>
<accession>A0A1R1WY06</accession>
<dbReference type="PROSITE" id="PS50404">
    <property type="entry name" value="GST_NTER"/>
    <property type="match status" value="1"/>
</dbReference>
<dbReference type="InterPro" id="IPR004046">
    <property type="entry name" value="GST_C"/>
</dbReference>
<evidence type="ECO:0000313" key="3">
    <source>
        <dbReference type="EMBL" id="OMJ07260.1"/>
    </source>
</evidence>
<protein>
    <submittedName>
        <fullName evidence="3">Putative glutathione S-transferase 6</fullName>
    </submittedName>
</protein>
<evidence type="ECO:0000259" key="2">
    <source>
        <dbReference type="PROSITE" id="PS50405"/>
    </source>
</evidence>